<evidence type="ECO:0000313" key="2">
    <source>
        <dbReference type="EMBL" id="NMM40431.1"/>
    </source>
</evidence>
<accession>A0A7Y0HAA9</accession>
<reference evidence="2" key="1">
    <citation type="submission" date="2020-04" db="EMBL/GenBank/DDBJ databases">
        <title>Genome Sequencing for Pseudoaltermonas arctica.</title>
        <authorList>
            <person name="Elkins N.S."/>
        </authorList>
    </citation>
    <scope>NUCLEOTIDE SEQUENCE [LARGE SCALE GENOMIC DNA]</scope>
    <source>
        <strain evidence="2">NEC-BIFX-2020_0012</strain>
    </source>
</reference>
<evidence type="ECO:0000313" key="3">
    <source>
        <dbReference type="Proteomes" id="UP000570493"/>
    </source>
</evidence>
<dbReference type="InterPro" id="IPR025392">
    <property type="entry name" value="DUF4124"/>
</dbReference>
<protein>
    <submittedName>
        <fullName evidence="2">DUF4124 domain-containing protein</fullName>
    </submittedName>
</protein>
<keyword evidence="3" id="KW-1185">Reference proteome</keyword>
<proteinExistence type="predicted"/>
<comment type="caution">
    <text evidence="2">The sequence shown here is derived from an EMBL/GenBank/DDBJ whole genome shotgun (WGS) entry which is preliminary data.</text>
</comment>
<dbReference type="RefSeq" id="WP_169019487.1">
    <property type="nucleotide sequence ID" value="NZ_JABBMT010000006.1"/>
</dbReference>
<dbReference type="AlphaFoldDB" id="A0A7Y0HAA9"/>
<dbReference type="EMBL" id="JABBMT010000006">
    <property type="protein sequence ID" value="NMM40431.1"/>
    <property type="molecule type" value="Genomic_DNA"/>
</dbReference>
<gene>
    <name evidence="2" type="ORF">HHO47_06120</name>
</gene>
<evidence type="ECO:0000259" key="1">
    <source>
        <dbReference type="Pfam" id="PF13511"/>
    </source>
</evidence>
<dbReference type="Pfam" id="PF13511">
    <property type="entry name" value="DUF4124"/>
    <property type="match status" value="1"/>
</dbReference>
<sequence length="174" mass="19114">MKYFAYLAIMVLLISVAALFYLQRPDGQAWLTSDGISSKSNQLTEQVVALSSNTFARAAKLFSETSQNIVGSIASDTSPQAMIIYRWQDEQGQWHYSDTPDPDGKSREMVLDPNDITVVAAEDTAILKGSAKAPSIGFTPTSVYDPVLIKKLFEDAEQVKSTLEQRSKALDATQ</sequence>
<organism evidence="2 3">
    <name type="scientific">Pseudoalteromonas arctica</name>
    <dbReference type="NCBI Taxonomy" id="394751"/>
    <lineage>
        <taxon>Bacteria</taxon>
        <taxon>Pseudomonadati</taxon>
        <taxon>Pseudomonadota</taxon>
        <taxon>Gammaproteobacteria</taxon>
        <taxon>Alteromonadales</taxon>
        <taxon>Pseudoalteromonadaceae</taxon>
        <taxon>Pseudoalteromonas</taxon>
    </lineage>
</organism>
<dbReference type="Proteomes" id="UP000570493">
    <property type="component" value="Unassembled WGS sequence"/>
</dbReference>
<name>A0A7Y0HAA9_9GAMM</name>
<feature type="domain" description="DUF4124" evidence="1">
    <location>
        <begin position="84"/>
        <end position="110"/>
    </location>
</feature>